<accession>A0AAD3TIM9</accession>
<evidence type="ECO:0000313" key="3">
    <source>
        <dbReference type="Proteomes" id="UP001279734"/>
    </source>
</evidence>
<proteinExistence type="predicted"/>
<keyword evidence="1" id="KW-0812">Transmembrane</keyword>
<dbReference type="AlphaFoldDB" id="A0AAD3TIM9"/>
<keyword evidence="1" id="KW-0472">Membrane</keyword>
<evidence type="ECO:0000256" key="1">
    <source>
        <dbReference type="SAM" id="Phobius"/>
    </source>
</evidence>
<name>A0AAD3TIM9_NEPGR</name>
<dbReference type="Proteomes" id="UP001279734">
    <property type="component" value="Unassembled WGS sequence"/>
</dbReference>
<organism evidence="2 3">
    <name type="scientific">Nepenthes gracilis</name>
    <name type="common">Slender pitcher plant</name>
    <dbReference type="NCBI Taxonomy" id="150966"/>
    <lineage>
        <taxon>Eukaryota</taxon>
        <taxon>Viridiplantae</taxon>
        <taxon>Streptophyta</taxon>
        <taxon>Embryophyta</taxon>
        <taxon>Tracheophyta</taxon>
        <taxon>Spermatophyta</taxon>
        <taxon>Magnoliopsida</taxon>
        <taxon>eudicotyledons</taxon>
        <taxon>Gunneridae</taxon>
        <taxon>Pentapetalae</taxon>
        <taxon>Caryophyllales</taxon>
        <taxon>Nepenthaceae</taxon>
        <taxon>Nepenthes</taxon>
    </lineage>
</organism>
<comment type="caution">
    <text evidence="2">The sequence shown here is derived from an EMBL/GenBank/DDBJ whole genome shotgun (WGS) entry which is preliminary data.</text>
</comment>
<sequence length="124" mass="14255">MPVWCHADMTQLPGIAELRIQYAVSLAGMVLAIWWACRDMFFRFGVMPEQIGPCSLQRAGMKILVISAFDRGTCKMPLCNRPRWKRLCLLQMSEMHTTVMLCIISEEYAMGRASFDQDLVYWLG</sequence>
<reference evidence="2" key="1">
    <citation type="submission" date="2023-05" db="EMBL/GenBank/DDBJ databases">
        <title>Nepenthes gracilis genome sequencing.</title>
        <authorList>
            <person name="Fukushima K."/>
        </authorList>
    </citation>
    <scope>NUCLEOTIDE SEQUENCE</scope>
    <source>
        <strain evidence="2">SING2019-196</strain>
    </source>
</reference>
<keyword evidence="3" id="KW-1185">Reference proteome</keyword>
<evidence type="ECO:0000313" key="2">
    <source>
        <dbReference type="EMBL" id="GMH29859.1"/>
    </source>
</evidence>
<dbReference type="EMBL" id="BSYO01000037">
    <property type="protein sequence ID" value="GMH29859.1"/>
    <property type="molecule type" value="Genomic_DNA"/>
</dbReference>
<keyword evidence="1" id="KW-1133">Transmembrane helix</keyword>
<protein>
    <submittedName>
        <fullName evidence="2">Uncharacterized protein</fullName>
    </submittedName>
</protein>
<gene>
    <name evidence="2" type="ORF">Nepgr_031702</name>
</gene>
<feature type="transmembrane region" description="Helical" evidence="1">
    <location>
        <begin position="20"/>
        <end position="37"/>
    </location>
</feature>